<feature type="transmembrane region" description="Helical" evidence="9">
    <location>
        <begin position="68"/>
        <end position="87"/>
    </location>
</feature>
<comment type="caution">
    <text evidence="10">The sequence shown here is derived from an EMBL/GenBank/DDBJ whole genome shotgun (WGS) entry which is preliminary data.</text>
</comment>
<evidence type="ECO:0000256" key="8">
    <source>
        <dbReference type="ARBA" id="ARBA00023136"/>
    </source>
</evidence>
<comment type="similarity">
    <text evidence="2">Belongs to the TMEM186 family.</text>
</comment>
<feature type="transmembrane region" description="Helical" evidence="9">
    <location>
        <begin position="99"/>
        <end position="123"/>
    </location>
</feature>
<dbReference type="EMBL" id="CARXXK010000003">
    <property type="protein sequence ID" value="CAI6362366.1"/>
    <property type="molecule type" value="Genomic_DNA"/>
</dbReference>
<evidence type="ECO:0000256" key="5">
    <source>
        <dbReference type="ARBA" id="ARBA00022792"/>
    </source>
</evidence>
<evidence type="ECO:0000256" key="6">
    <source>
        <dbReference type="ARBA" id="ARBA00022989"/>
    </source>
</evidence>
<evidence type="ECO:0000256" key="7">
    <source>
        <dbReference type="ARBA" id="ARBA00023128"/>
    </source>
</evidence>
<reference evidence="10 11" key="1">
    <citation type="submission" date="2023-01" db="EMBL/GenBank/DDBJ databases">
        <authorList>
            <person name="Whitehead M."/>
        </authorList>
    </citation>
    <scope>NUCLEOTIDE SEQUENCE [LARGE SCALE GENOMIC DNA]</scope>
</reference>
<evidence type="ECO:0000256" key="3">
    <source>
        <dbReference type="ARBA" id="ARBA00014604"/>
    </source>
</evidence>
<dbReference type="AlphaFoldDB" id="A0AAV0X3U0"/>
<dbReference type="PANTHER" id="PTHR13603">
    <property type="entry name" value="TRANSMEMBRANE PROTEIN 186"/>
    <property type="match status" value="1"/>
</dbReference>
<keyword evidence="7" id="KW-0496">Mitochondrion</keyword>
<evidence type="ECO:0000256" key="9">
    <source>
        <dbReference type="SAM" id="Phobius"/>
    </source>
</evidence>
<accession>A0AAV0X3U0</accession>
<name>A0AAV0X3U0_9HEMI</name>
<evidence type="ECO:0000313" key="10">
    <source>
        <dbReference type="EMBL" id="CAI6362366.1"/>
    </source>
</evidence>
<proteinExistence type="inferred from homology"/>
<evidence type="ECO:0000256" key="1">
    <source>
        <dbReference type="ARBA" id="ARBA00004448"/>
    </source>
</evidence>
<keyword evidence="6 9" id="KW-1133">Transmembrane helix</keyword>
<dbReference type="PANTHER" id="PTHR13603:SF1">
    <property type="entry name" value="TRANSMEMBRANE PROTEIN 186"/>
    <property type="match status" value="1"/>
</dbReference>
<gene>
    <name evidence="10" type="ORF">MEUPH1_LOCUS17438</name>
</gene>
<organism evidence="10 11">
    <name type="scientific">Macrosiphum euphorbiae</name>
    <name type="common">potato aphid</name>
    <dbReference type="NCBI Taxonomy" id="13131"/>
    <lineage>
        <taxon>Eukaryota</taxon>
        <taxon>Metazoa</taxon>
        <taxon>Ecdysozoa</taxon>
        <taxon>Arthropoda</taxon>
        <taxon>Hexapoda</taxon>
        <taxon>Insecta</taxon>
        <taxon>Pterygota</taxon>
        <taxon>Neoptera</taxon>
        <taxon>Paraneoptera</taxon>
        <taxon>Hemiptera</taxon>
        <taxon>Sternorrhyncha</taxon>
        <taxon>Aphidomorpha</taxon>
        <taxon>Aphidoidea</taxon>
        <taxon>Aphididae</taxon>
        <taxon>Macrosiphini</taxon>
        <taxon>Macrosiphum</taxon>
    </lineage>
</organism>
<keyword evidence="4 9" id="KW-0812">Transmembrane</keyword>
<keyword evidence="8 9" id="KW-0472">Membrane</keyword>
<evidence type="ECO:0000256" key="4">
    <source>
        <dbReference type="ARBA" id="ARBA00022692"/>
    </source>
</evidence>
<dbReference type="GO" id="GO:0005743">
    <property type="term" value="C:mitochondrial inner membrane"/>
    <property type="evidence" value="ECO:0007669"/>
    <property type="project" value="UniProtKB-SubCell"/>
</dbReference>
<sequence>MLLLPIRINTIVLNNIKRCFMTKSYGLMYSNVNQDTIKHAKDDQFIPVYKIPHMKFFIGLNRVKRYQLFGLFCWIPMCFSLNMLSYLNSEEVICASLIGLGLTAGLHIASWIISNNLVVFAYISKDDQTCRMSYISYWGNREELYCNIEDIRPIEISKLSFLNHKIKLDGSSITLKIITRNSTILNNAKFRKVFGSDII</sequence>
<protein>
    <recommendedName>
        <fullName evidence="3">Transmembrane protein 186</fullName>
    </recommendedName>
</protein>
<evidence type="ECO:0000313" key="11">
    <source>
        <dbReference type="Proteomes" id="UP001160148"/>
    </source>
</evidence>
<comment type="subcellular location">
    <subcellularLocation>
        <location evidence="1">Mitochondrion inner membrane</location>
        <topology evidence="1">Multi-pass membrane protein</topology>
    </subcellularLocation>
</comment>
<dbReference type="Proteomes" id="UP001160148">
    <property type="component" value="Unassembled WGS sequence"/>
</dbReference>
<keyword evidence="11" id="KW-1185">Reference proteome</keyword>
<keyword evidence="5" id="KW-0999">Mitochondrion inner membrane</keyword>
<evidence type="ECO:0000256" key="2">
    <source>
        <dbReference type="ARBA" id="ARBA00007020"/>
    </source>
</evidence>
<dbReference type="InterPro" id="IPR026571">
    <property type="entry name" value="Tmem186"/>
</dbReference>